<accession>A0A017H6C5</accession>
<dbReference type="AlphaFoldDB" id="A0A017H6C5"/>
<dbReference type="GO" id="GO:0015293">
    <property type="term" value="F:symporter activity"/>
    <property type="evidence" value="ECO:0007669"/>
    <property type="project" value="InterPro"/>
</dbReference>
<dbReference type="SUPFAM" id="SSF103473">
    <property type="entry name" value="MFS general substrate transporter"/>
    <property type="match status" value="1"/>
</dbReference>
<dbReference type="EMBL" id="AUZI01000012">
    <property type="protein sequence ID" value="KID49623.1"/>
    <property type="molecule type" value="Genomic_DNA"/>
</dbReference>
<dbReference type="Proteomes" id="UP000031184">
    <property type="component" value="Unassembled WGS sequence"/>
</dbReference>
<organism evidence="1 2">
    <name type="scientific">Fusobacterium necrophorum subsp. funduliforme B35</name>
    <dbReference type="NCBI Taxonomy" id="1226633"/>
    <lineage>
        <taxon>Bacteria</taxon>
        <taxon>Fusobacteriati</taxon>
        <taxon>Fusobacteriota</taxon>
        <taxon>Fusobacteriia</taxon>
        <taxon>Fusobacteriales</taxon>
        <taxon>Fusobacteriaceae</taxon>
        <taxon>Fusobacterium</taxon>
    </lineage>
</organism>
<comment type="caution">
    <text evidence="1">The sequence shown here is derived from an EMBL/GenBank/DDBJ whole genome shotgun (WGS) entry which is preliminary data.</text>
</comment>
<dbReference type="InterPro" id="IPR039672">
    <property type="entry name" value="MFS_2"/>
</dbReference>
<reference evidence="1 2" key="1">
    <citation type="submission" date="2013-08" db="EMBL/GenBank/DDBJ databases">
        <title>An opportunistic ruminal bacterium that causes liver abscesses in cattle.</title>
        <authorList>
            <person name="Benahmed F.H."/>
            <person name="Rasmussen M."/>
            <person name="Harbottle H."/>
            <person name="Soppet D."/>
            <person name="Nagaraja T.G."/>
            <person name="Davidson M."/>
        </authorList>
    </citation>
    <scope>NUCLEOTIDE SEQUENCE [LARGE SCALE GENOMIC DNA]</scope>
    <source>
        <strain evidence="1 2">B35</strain>
    </source>
</reference>
<dbReference type="OrthoDB" id="9764596at2"/>
<dbReference type="RefSeq" id="WP_039121739.1">
    <property type="nucleotide sequence ID" value="NZ_AOJP01000006.1"/>
</dbReference>
<evidence type="ECO:0000313" key="2">
    <source>
        <dbReference type="Proteomes" id="UP000031184"/>
    </source>
</evidence>
<dbReference type="GO" id="GO:0005886">
    <property type="term" value="C:plasma membrane"/>
    <property type="evidence" value="ECO:0007669"/>
    <property type="project" value="TreeGrafter"/>
</dbReference>
<dbReference type="PANTHER" id="PTHR11328">
    <property type="entry name" value="MAJOR FACILITATOR SUPERFAMILY DOMAIN-CONTAINING PROTEIN"/>
    <property type="match status" value="1"/>
</dbReference>
<dbReference type="PANTHER" id="PTHR11328:SF24">
    <property type="entry name" value="MAJOR FACILITATOR SUPERFAMILY (MFS) PROFILE DOMAIN-CONTAINING PROTEIN"/>
    <property type="match status" value="1"/>
</dbReference>
<name>A0A017H6C5_9FUSO</name>
<sequence length="429" mass="48006">MKQLTTKTQIFYGLGVSYAIVDQIFAQWILYFYLPPASAGLPIIMPALYISYALAISRFVDMVTDPLVGFLSDKLNTRFGRRIPLIAFGSIPLALSTLAFFFPPRENPSTAFFYLTIVGSLFFTFYTIVGAPYNAMIPEIGRNQTERLNLSTWQSVFRLVYTALAMIVPGILIKAFGKGDTLLGIRVMVAFLCLIVVLGLAVTVFFVKEKEYSTGEISKENFRNTIGIILKERNFFYYLFGLLFFFIGFNNLRAVVNYYVEDIMGMGKAEITLASALLFGVAALFFLPTNQYSKKYGYRKVMLSCLVLMGIFTGNFYFLGKILPVKLGFLLFALLGIPIAGAAFIFPPAMLSEIANHISERSGSRIEGLCFGIQGFFLKLAFLLSILILPLVLTMGGRVVQKAGIYNASVLSLVFFACSFFCYYCYREE</sequence>
<dbReference type="Gene3D" id="1.20.1250.20">
    <property type="entry name" value="MFS general substrate transporter like domains"/>
    <property type="match status" value="2"/>
</dbReference>
<protein>
    <submittedName>
        <fullName evidence="1">Melibiose carrier protein</fullName>
    </submittedName>
</protein>
<dbReference type="Pfam" id="PF13347">
    <property type="entry name" value="MFS_2"/>
    <property type="match status" value="1"/>
</dbReference>
<dbReference type="PATRIC" id="fig|1226633.4.peg.1131"/>
<proteinExistence type="predicted"/>
<dbReference type="GO" id="GO:0008643">
    <property type="term" value="P:carbohydrate transport"/>
    <property type="evidence" value="ECO:0007669"/>
    <property type="project" value="InterPro"/>
</dbReference>
<gene>
    <name evidence="1" type="ORF">C095_05595</name>
</gene>
<evidence type="ECO:0000313" key="1">
    <source>
        <dbReference type="EMBL" id="KID49623.1"/>
    </source>
</evidence>
<dbReference type="InterPro" id="IPR036259">
    <property type="entry name" value="MFS_trans_sf"/>
</dbReference>